<reference evidence="2 3" key="1">
    <citation type="submission" date="2022-10" db="EMBL/GenBank/DDBJ databases">
        <title>Chitinophaga nivalis PC15 sp. nov., isolated from Pyeongchang county, South Korea.</title>
        <authorList>
            <person name="Trinh H.N."/>
        </authorList>
    </citation>
    <scope>NUCLEOTIDE SEQUENCE [LARGE SCALE GENOMIC DNA]</scope>
    <source>
        <strain evidence="2 3">PC14</strain>
    </source>
</reference>
<keyword evidence="1" id="KW-1133">Transmembrane helix</keyword>
<dbReference type="Proteomes" id="UP001207742">
    <property type="component" value="Unassembled WGS sequence"/>
</dbReference>
<accession>A0ABT3IK24</accession>
<evidence type="ECO:0000256" key="1">
    <source>
        <dbReference type="SAM" id="Phobius"/>
    </source>
</evidence>
<sequence>MKQKIIGVAISVICFVVLTLLFSSFEGGHNGYTKIGFPFTFYLSTGSKATDPETVVSPFNYRHLIWDIAVFIIFTWLMVLLLKRTQRPH</sequence>
<protein>
    <submittedName>
        <fullName evidence="2">Uncharacterized protein</fullName>
    </submittedName>
</protein>
<keyword evidence="3" id="KW-1185">Reference proteome</keyword>
<gene>
    <name evidence="2" type="ORF">OL497_10470</name>
</gene>
<name>A0ABT3IK24_9BACT</name>
<keyword evidence="1" id="KW-0812">Transmembrane</keyword>
<keyword evidence="1" id="KW-0472">Membrane</keyword>
<dbReference type="RefSeq" id="WP_264729868.1">
    <property type="nucleotide sequence ID" value="NZ_JAPDNR010000001.1"/>
</dbReference>
<dbReference type="EMBL" id="JAPDNS010000001">
    <property type="protein sequence ID" value="MCW3484320.1"/>
    <property type="molecule type" value="Genomic_DNA"/>
</dbReference>
<proteinExistence type="predicted"/>
<feature type="transmembrane region" description="Helical" evidence="1">
    <location>
        <begin position="5"/>
        <end position="25"/>
    </location>
</feature>
<evidence type="ECO:0000313" key="2">
    <source>
        <dbReference type="EMBL" id="MCW3484320.1"/>
    </source>
</evidence>
<feature type="transmembrane region" description="Helical" evidence="1">
    <location>
        <begin position="64"/>
        <end position="82"/>
    </location>
</feature>
<comment type="caution">
    <text evidence="2">The sequence shown here is derived from an EMBL/GenBank/DDBJ whole genome shotgun (WGS) entry which is preliminary data.</text>
</comment>
<evidence type="ECO:0000313" key="3">
    <source>
        <dbReference type="Proteomes" id="UP001207742"/>
    </source>
</evidence>
<organism evidence="2 3">
    <name type="scientific">Chitinophaga nivalis</name>
    <dbReference type="NCBI Taxonomy" id="2991709"/>
    <lineage>
        <taxon>Bacteria</taxon>
        <taxon>Pseudomonadati</taxon>
        <taxon>Bacteroidota</taxon>
        <taxon>Chitinophagia</taxon>
        <taxon>Chitinophagales</taxon>
        <taxon>Chitinophagaceae</taxon>
        <taxon>Chitinophaga</taxon>
    </lineage>
</organism>